<dbReference type="WBParaSite" id="TTAC_0000234501-mRNA-1">
    <property type="protein sequence ID" value="TTAC_0000234501-mRNA-1"/>
    <property type="gene ID" value="TTAC_0000234501"/>
</dbReference>
<evidence type="ECO:0000313" key="6">
    <source>
        <dbReference type="WBParaSite" id="TTAC_0001144901-mRNA-1"/>
    </source>
</evidence>
<evidence type="ECO:0000256" key="1">
    <source>
        <dbReference type="SAM" id="MobiDB-lite"/>
    </source>
</evidence>
<reference evidence="5 6" key="1">
    <citation type="submission" date="2017-02" db="UniProtKB">
        <authorList>
            <consortium name="WormBaseParasite"/>
        </authorList>
    </citation>
    <scope>IDENTIFICATION</scope>
</reference>
<dbReference type="EMBL" id="UYWX01000970">
    <property type="protein sequence ID" value="VDM19676.1"/>
    <property type="molecule type" value="Genomic_DNA"/>
</dbReference>
<evidence type="ECO:0000313" key="5">
    <source>
        <dbReference type="WBParaSite" id="TTAC_0000234501-mRNA-1"/>
    </source>
</evidence>
<protein>
    <submittedName>
        <fullName evidence="2 5">Uncharacterized protein</fullName>
    </submittedName>
</protein>
<evidence type="ECO:0000313" key="2">
    <source>
        <dbReference type="EMBL" id="VDM19676.1"/>
    </source>
</evidence>
<evidence type="ECO:0000313" key="4">
    <source>
        <dbReference type="Proteomes" id="UP000274429"/>
    </source>
</evidence>
<feature type="region of interest" description="Disordered" evidence="1">
    <location>
        <begin position="52"/>
        <end position="91"/>
    </location>
</feature>
<dbReference type="STRING" id="6205.A0A0R3XD22"/>
<evidence type="ECO:0000313" key="3">
    <source>
        <dbReference type="EMBL" id="VDM36463.1"/>
    </source>
</evidence>
<reference evidence="2 4" key="2">
    <citation type="submission" date="2018-11" db="EMBL/GenBank/DDBJ databases">
        <authorList>
            <consortium name="Pathogen Informatics"/>
        </authorList>
    </citation>
    <scope>NUCLEOTIDE SEQUENCE [LARGE SCALE GENOMIC DNA]</scope>
</reference>
<dbReference type="EMBL" id="UYWX01024157">
    <property type="protein sequence ID" value="VDM36463.1"/>
    <property type="molecule type" value="Genomic_DNA"/>
</dbReference>
<keyword evidence="4" id="KW-1185">Reference proteome</keyword>
<accession>A0A0R3XD22</accession>
<organism evidence="6">
    <name type="scientific">Hydatigena taeniaeformis</name>
    <name type="common">Feline tapeworm</name>
    <name type="synonym">Taenia taeniaeformis</name>
    <dbReference type="NCBI Taxonomy" id="6205"/>
    <lineage>
        <taxon>Eukaryota</taxon>
        <taxon>Metazoa</taxon>
        <taxon>Spiralia</taxon>
        <taxon>Lophotrochozoa</taxon>
        <taxon>Platyhelminthes</taxon>
        <taxon>Cestoda</taxon>
        <taxon>Eucestoda</taxon>
        <taxon>Cyclophyllidea</taxon>
        <taxon>Taeniidae</taxon>
        <taxon>Hydatigera</taxon>
    </lineage>
</organism>
<name>A0A0R3XD22_HYDTA</name>
<proteinExistence type="predicted"/>
<sequence length="91" mass="9634">MRLEWMLLDIPKFVPPCPSQYLPKNGVATKRRVTGDCGFGGSLVHGRNRVSASVDGVTGGDGKAVRCHQPNEEEGSNVGVRAPLGESTTPS</sequence>
<dbReference type="Proteomes" id="UP000274429">
    <property type="component" value="Unassembled WGS sequence"/>
</dbReference>
<dbReference type="AlphaFoldDB" id="A0A0R3XD22"/>
<dbReference type="WBParaSite" id="TTAC_0001144901-mRNA-1">
    <property type="protein sequence ID" value="TTAC_0001144901-mRNA-1"/>
    <property type="gene ID" value="TTAC_0001144901"/>
</dbReference>
<gene>
    <name evidence="3" type="ORF">TTAC_LOCUS11432</name>
    <name evidence="2" type="ORF">TTAC_LOCUS2332</name>
</gene>